<accession>A0A485KRG7</accession>
<keyword evidence="3" id="KW-1185">Reference proteome</keyword>
<dbReference type="Proteomes" id="UP000332933">
    <property type="component" value="Unassembled WGS sequence"/>
</dbReference>
<evidence type="ECO:0000313" key="1">
    <source>
        <dbReference type="EMBL" id="KAF0698694.1"/>
    </source>
</evidence>
<gene>
    <name evidence="2" type="primary">Aste57867_10694</name>
    <name evidence="1" type="ORF">As57867_010654</name>
    <name evidence="2" type="ORF">ASTE57867_10694</name>
</gene>
<protein>
    <submittedName>
        <fullName evidence="2">Aste57867_10694 protein</fullName>
    </submittedName>
</protein>
<organism evidence="2 3">
    <name type="scientific">Aphanomyces stellatus</name>
    <dbReference type="NCBI Taxonomy" id="120398"/>
    <lineage>
        <taxon>Eukaryota</taxon>
        <taxon>Sar</taxon>
        <taxon>Stramenopiles</taxon>
        <taxon>Oomycota</taxon>
        <taxon>Saprolegniomycetes</taxon>
        <taxon>Saprolegniales</taxon>
        <taxon>Verrucalvaceae</taxon>
        <taxon>Aphanomyces</taxon>
    </lineage>
</organism>
<proteinExistence type="predicted"/>
<evidence type="ECO:0000313" key="3">
    <source>
        <dbReference type="Proteomes" id="UP000332933"/>
    </source>
</evidence>
<evidence type="ECO:0000313" key="2">
    <source>
        <dbReference type="EMBL" id="VFT87564.1"/>
    </source>
</evidence>
<name>A0A485KRG7_9STRA</name>
<dbReference type="EMBL" id="CAADRA010005245">
    <property type="protein sequence ID" value="VFT87564.1"/>
    <property type="molecule type" value="Genomic_DNA"/>
</dbReference>
<sequence>MSVVLSEANYKVAATVADDGSDYFLTANTFTILDTNNDECGVLVGMYTVPMNPLPSQDNPFRLAAVINQVTYIRGSPLSNAFGTADTVVAAKGTKN</sequence>
<reference evidence="1" key="2">
    <citation type="submission" date="2019-06" db="EMBL/GenBank/DDBJ databases">
        <title>Genomics analysis of Aphanomyces spp. identifies a new class of oomycete effector associated with host adaptation.</title>
        <authorList>
            <person name="Gaulin E."/>
        </authorList>
    </citation>
    <scope>NUCLEOTIDE SEQUENCE</scope>
    <source>
        <strain evidence="1">CBS 578.67</strain>
    </source>
</reference>
<reference evidence="2 3" key="1">
    <citation type="submission" date="2019-03" db="EMBL/GenBank/DDBJ databases">
        <authorList>
            <person name="Gaulin E."/>
            <person name="Dumas B."/>
        </authorList>
    </citation>
    <scope>NUCLEOTIDE SEQUENCE [LARGE SCALE GENOMIC DNA]</scope>
    <source>
        <strain evidence="2">CBS 568.67</strain>
    </source>
</reference>
<dbReference type="AlphaFoldDB" id="A0A485KRG7"/>
<dbReference type="EMBL" id="VJMH01005224">
    <property type="protein sequence ID" value="KAF0698694.1"/>
    <property type="molecule type" value="Genomic_DNA"/>
</dbReference>